<evidence type="ECO:0000256" key="1">
    <source>
        <dbReference type="SAM" id="MobiDB-lite"/>
    </source>
</evidence>
<reference evidence="3" key="1">
    <citation type="submission" date="2023-06" db="EMBL/GenBank/DDBJ databases">
        <title>Genomic analysis of the entomopathogenic nematode Steinernema hermaphroditum.</title>
        <authorList>
            <person name="Schwarz E.M."/>
            <person name="Heppert J.K."/>
            <person name="Baniya A."/>
            <person name="Schwartz H.T."/>
            <person name="Tan C.-H."/>
            <person name="Antoshechkin I."/>
            <person name="Sternberg P.W."/>
            <person name="Goodrich-Blair H."/>
            <person name="Dillman A.R."/>
        </authorList>
    </citation>
    <scope>NUCLEOTIDE SEQUENCE</scope>
    <source>
        <strain evidence="3">PS9179</strain>
        <tissue evidence="3">Whole animal</tissue>
    </source>
</reference>
<feature type="transmembrane region" description="Helical" evidence="2">
    <location>
        <begin position="43"/>
        <end position="65"/>
    </location>
</feature>
<gene>
    <name evidence="3" type="ORF">QR680_004017</name>
</gene>
<organism evidence="3 4">
    <name type="scientific">Steinernema hermaphroditum</name>
    <dbReference type="NCBI Taxonomy" id="289476"/>
    <lineage>
        <taxon>Eukaryota</taxon>
        <taxon>Metazoa</taxon>
        <taxon>Ecdysozoa</taxon>
        <taxon>Nematoda</taxon>
        <taxon>Chromadorea</taxon>
        <taxon>Rhabditida</taxon>
        <taxon>Tylenchina</taxon>
        <taxon>Panagrolaimomorpha</taxon>
        <taxon>Strongyloidoidea</taxon>
        <taxon>Steinernematidae</taxon>
        <taxon>Steinernema</taxon>
    </lineage>
</organism>
<evidence type="ECO:0008006" key="5">
    <source>
        <dbReference type="Google" id="ProtNLM"/>
    </source>
</evidence>
<feature type="transmembrane region" description="Helical" evidence="2">
    <location>
        <begin position="14"/>
        <end position="31"/>
    </location>
</feature>
<feature type="transmembrane region" description="Helical" evidence="2">
    <location>
        <begin position="119"/>
        <end position="141"/>
    </location>
</feature>
<proteinExistence type="predicted"/>
<evidence type="ECO:0000313" key="4">
    <source>
        <dbReference type="Proteomes" id="UP001175271"/>
    </source>
</evidence>
<feature type="transmembrane region" description="Helical" evidence="2">
    <location>
        <begin position="161"/>
        <end position="186"/>
    </location>
</feature>
<sequence length="337" mass="38584">MLTILDVLVIIDRYMALPVLVLSVLLIYLSVKSVTSSLSRTYCLNIAIPSLLFAVFAVFVQVVVLMRQWSFLLKSRILFFFVSIRFFTLYSYLYFSTLTIFLAYIGYARPQLFQKLVNTRNVAIMVFVGYLWIAISIFTLFPRAFSAELFQLSEETDFSIIMVIQLFVVLIIYTFMVVLYIVALIHMRKRIAIVSGTSLPSKIHRKVLKSVLIYCTAPNAFCALALSYHVCETVAEVRGFRRPSYWPNKKAFEQWSQLDSVCVPLFVWSHGLANLRVMVNVLTALVAFHDYRTALVNAIRYTMMRAGITCIRKPEISDGTSPSRHSASGRSIQVRHK</sequence>
<name>A0AA39LTA8_9BILA</name>
<feature type="region of interest" description="Disordered" evidence="1">
    <location>
        <begin position="317"/>
        <end position="337"/>
    </location>
</feature>
<accession>A0AA39LTA8</accession>
<keyword evidence="2" id="KW-1133">Transmembrane helix</keyword>
<dbReference type="AlphaFoldDB" id="A0AA39LTA8"/>
<evidence type="ECO:0000256" key="2">
    <source>
        <dbReference type="SAM" id="Phobius"/>
    </source>
</evidence>
<keyword evidence="2" id="KW-0812">Transmembrane</keyword>
<protein>
    <recommendedName>
        <fullName evidence="5">G-protein coupled receptors family 1 profile domain-containing protein</fullName>
    </recommendedName>
</protein>
<feature type="transmembrane region" description="Helical" evidence="2">
    <location>
        <begin position="77"/>
        <end position="107"/>
    </location>
</feature>
<feature type="compositionally biased region" description="Polar residues" evidence="1">
    <location>
        <begin position="318"/>
        <end position="331"/>
    </location>
</feature>
<dbReference type="Proteomes" id="UP001175271">
    <property type="component" value="Unassembled WGS sequence"/>
</dbReference>
<keyword evidence="2" id="KW-0472">Membrane</keyword>
<evidence type="ECO:0000313" key="3">
    <source>
        <dbReference type="EMBL" id="KAK0408545.1"/>
    </source>
</evidence>
<comment type="caution">
    <text evidence="3">The sequence shown here is derived from an EMBL/GenBank/DDBJ whole genome shotgun (WGS) entry which is preliminary data.</text>
</comment>
<dbReference type="EMBL" id="JAUCMV010000003">
    <property type="protein sequence ID" value="KAK0408545.1"/>
    <property type="molecule type" value="Genomic_DNA"/>
</dbReference>
<keyword evidence="4" id="KW-1185">Reference proteome</keyword>